<evidence type="ECO:0000256" key="5">
    <source>
        <dbReference type="ARBA" id="ARBA00022603"/>
    </source>
</evidence>
<dbReference type="SUPFAM" id="SSF53335">
    <property type="entry name" value="S-adenosyl-L-methionine-dependent methyltransferases"/>
    <property type="match status" value="1"/>
</dbReference>
<evidence type="ECO:0000256" key="2">
    <source>
        <dbReference type="ARBA" id="ARBA00004496"/>
    </source>
</evidence>
<keyword evidence="7 10" id="KW-0949">S-adenosyl-L-methionine</keyword>
<keyword evidence="8 10" id="KW-0819">tRNA processing</keyword>
<dbReference type="Proteomes" id="UP001497382">
    <property type="component" value="Unassembled WGS sequence"/>
</dbReference>
<comment type="function">
    <text evidence="10">Adenosyl-L-methionine (AdoMet)-dependent tRNA (uracil-O(2)-)-methyltransferase.</text>
</comment>
<dbReference type="AlphaFoldDB" id="A0AAV2BH68"/>
<comment type="similarity">
    <text evidence="3 10">Belongs to the TRM44 family.</text>
</comment>
<keyword evidence="4 10" id="KW-0963">Cytoplasm</keyword>
<evidence type="ECO:0000256" key="3">
    <source>
        <dbReference type="ARBA" id="ARBA00009056"/>
    </source>
</evidence>
<evidence type="ECO:0000256" key="4">
    <source>
        <dbReference type="ARBA" id="ARBA00022490"/>
    </source>
</evidence>
<evidence type="ECO:0000256" key="10">
    <source>
        <dbReference type="RuleBase" id="RU368004"/>
    </source>
</evidence>
<keyword evidence="12" id="KW-1185">Reference proteome</keyword>
<accession>A0AAV2BH68</accession>
<dbReference type="GO" id="GO:0030488">
    <property type="term" value="P:tRNA methylation"/>
    <property type="evidence" value="ECO:0007669"/>
    <property type="project" value="UniProtKB-UniRule"/>
</dbReference>
<evidence type="ECO:0000256" key="1">
    <source>
        <dbReference type="ARBA" id="ARBA00002778"/>
    </source>
</evidence>
<name>A0AAV2BH68_9ARAC</name>
<sequence>MDSVWKLIDEKCLLANEKSFNFYDGVNVYVTRPHIVNQKVSAIDIYAGYTNVSVNNKLLEHLEKDFDVQEIETVLINEGALCETQELPACNERIDDANMNKNRLIFRNLIPRQLNIFPEVLEVVVLNLEEVSVSFYPKRSDVLKSRITPAFPYKITYLKNSCSVKLEILQLSSEVPRLIESVLWLKSKVFPKIIKWCQETPKNPILPSIKLLSAKDYNVNLHYLKSKYAEKFVKIWPEYNNTNPTKYVYEDIAIAAYLITLWNQEREELQLSRKQTFVDLGCGNGLLDHILSSEGHEGVGIDLRRRKIWDAYGPGTNLIEKVIEPNDKQRYPGYDWIIGNHADELTPWIPVIASRSSYDMKVFLLPCCFFTFDGKYERIHHKETQYQSYLKFLISLCTSMGFHAEMDKLRIPSTKRTCIVCTRRNYIKEMEPEIDKQRKRFIGCNLKGPKFSPNNENYFKISTWTGNEPTEEKPVTTWVPNFIPRESVEKVQNCSKLNKEIINSIIKKIFNHLLLINSTVAVQSEVETIYWNQGGSLEMKELCSLLGPEMLKCMKAQNGGVQTFLRNHSFIFEVKDNKIRLKVPRNIKDSADDSIEVKAKHKKKQEKKQIGLRKRNCFFHFNHPQGCPLSPNECTFSHEVVER</sequence>
<comment type="subcellular location">
    <subcellularLocation>
        <location evidence="2 10">Cytoplasm</location>
    </subcellularLocation>
</comment>
<proteinExistence type="inferred from homology"/>
<evidence type="ECO:0000256" key="7">
    <source>
        <dbReference type="ARBA" id="ARBA00022691"/>
    </source>
</evidence>
<dbReference type="EMBL" id="CAXIEN010000371">
    <property type="protein sequence ID" value="CAL1295483.1"/>
    <property type="molecule type" value="Genomic_DNA"/>
</dbReference>
<comment type="catalytic activity">
    <reaction evidence="9 10">
        <text>uridine(44) in tRNA(Ser) + S-adenosyl-L-methionine = 2'-O-methyluridine(44) in tRNA(Ser) + S-adenosyl-L-homocysteine + H(+)</text>
        <dbReference type="Rhea" id="RHEA:43100"/>
        <dbReference type="Rhea" id="RHEA-COMP:10339"/>
        <dbReference type="Rhea" id="RHEA-COMP:10340"/>
        <dbReference type="ChEBI" id="CHEBI:15378"/>
        <dbReference type="ChEBI" id="CHEBI:57856"/>
        <dbReference type="ChEBI" id="CHEBI:59789"/>
        <dbReference type="ChEBI" id="CHEBI:65315"/>
        <dbReference type="ChEBI" id="CHEBI:74478"/>
        <dbReference type="EC" id="2.1.1.211"/>
    </reaction>
</comment>
<evidence type="ECO:0000256" key="8">
    <source>
        <dbReference type="ARBA" id="ARBA00022694"/>
    </source>
</evidence>
<keyword evidence="6 10" id="KW-0808">Transferase</keyword>
<dbReference type="InterPro" id="IPR029063">
    <property type="entry name" value="SAM-dependent_MTases_sf"/>
</dbReference>
<keyword evidence="5 10" id="KW-0489">Methyltransferase</keyword>
<evidence type="ECO:0000256" key="9">
    <source>
        <dbReference type="ARBA" id="ARBA00047957"/>
    </source>
</evidence>
<comment type="function">
    <text evidence="1">Probable adenosyl-L-methionine (AdoMet)-dependent tRNA (uracil-O(2)-)-methyltransferase.</text>
</comment>
<dbReference type="Gene3D" id="3.40.50.150">
    <property type="entry name" value="Vaccinia Virus protein VP39"/>
    <property type="match status" value="1"/>
</dbReference>
<dbReference type="PANTHER" id="PTHR21210:SF0">
    <property type="entry name" value="TRNA (URACIL-O(2)-)-METHYLTRANSFERASE-RELATED"/>
    <property type="match status" value="1"/>
</dbReference>
<evidence type="ECO:0000256" key="6">
    <source>
        <dbReference type="ARBA" id="ARBA00022679"/>
    </source>
</evidence>
<dbReference type="EC" id="2.1.1.211" evidence="10"/>
<dbReference type="InterPro" id="IPR011671">
    <property type="entry name" value="tRNA_uracil_MeTrfase"/>
</dbReference>
<organism evidence="11 12">
    <name type="scientific">Larinioides sclopetarius</name>
    <dbReference type="NCBI Taxonomy" id="280406"/>
    <lineage>
        <taxon>Eukaryota</taxon>
        <taxon>Metazoa</taxon>
        <taxon>Ecdysozoa</taxon>
        <taxon>Arthropoda</taxon>
        <taxon>Chelicerata</taxon>
        <taxon>Arachnida</taxon>
        <taxon>Araneae</taxon>
        <taxon>Araneomorphae</taxon>
        <taxon>Entelegynae</taxon>
        <taxon>Araneoidea</taxon>
        <taxon>Araneidae</taxon>
        <taxon>Larinioides</taxon>
    </lineage>
</organism>
<protein>
    <recommendedName>
        <fullName evidence="10">tRNA (uracil-O(2)-)-methyltransferase</fullName>
        <ecNumber evidence="10">2.1.1.211</ecNumber>
    </recommendedName>
</protein>
<evidence type="ECO:0000313" key="12">
    <source>
        <dbReference type="Proteomes" id="UP001497382"/>
    </source>
</evidence>
<evidence type="ECO:0000313" key="11">
    <source>
        <dbReference type="EMBL" id="CAL1295483.1"/>
    </source>
</evidence>
<dbReference type="PANTHER" id="PTHR21210">
    <property type="entry name" value="TRNA (URACIL-O(2)-)-METHYLTRANSFERASE-RELATED"/>
    <property type="match status" value="1"/>
</dbReference>
<dbReference type="GO" id="GO:0141101">
    <property type="term" value="F:tRNA(Ser) (uridine(44)-2'-O-)-methyltransferase activity"/>
    <property type="evidence" value="ECO:0007669"/>
    <property type="project" value="UniProtKB-EC"/>
</dbReference>
<gene>
    <name evidence="11" type="ORF">LARSCL_LOCUS19293</name>
</gene>
<dbReference type="Pfam" id="PF07757">
    <property type="entry name" value="AdoMet_MTase"/>
    <property type="match status" value="1"/>
</dbReference>
<dbReference type="GO" id="GO:0005737">
    <property type="term" value="C:cytoplasm"/>
    <property type="evidence" value="ECO:0007669"/>
    <property type="project" value="UniProtKB-SubCell"/>
</dbReference>
<comment type="caution">
    <text evidence="11">The sequence shown here is derived from an EMBL/GenBank/DDBJ whole genome shotgun (WGS) entry which is preliminary data.</text>
</comment>
<reference evidence="11 12" key="1">
    <citation type="submission" date="2024-04" db="EMBL/GenBank/DDBJ databases">
        <authorList>
            <person name="Rising A."/>
            <person name="Reimegard J."/>
            <person name="Sonavane S."/>
            <person name="Akerstrom W."/>
            <person name="Nylinder S."/>
            <person name="Hedman E."/>
            <person name="Kallberg Y."/>
        </authorList>
    </citation>
    <scope>NUCLEOTIDE SEQUENCE [LARGE SCALE GENOMIC DNA]</scope>
</reference>